<evidence type="ECO:0000313" key="2">
    <source>
        <dbReference type="Proteomes" id="UP000290287"/>
    </source>
</evidence>
<dbReference type="EMBL" id="PEIB01000046">
    <property type="protein sequence ID" value="RXJ70602.1"/>
    <property type="molecule type" value="Genomic_DNA"/>
</dbReference>
<organism evidence="1 2">
    <name type="scientific">Veronia nyctiphanis</name>
    <dbReference type="NCBI Taxonomy" id="1278244"/>
    <lineage>
        <taxon>Bacteria</taxon>
        <taxon>Pseudomonadati</taxon>
        <taxon>Pseudomonadota</taxon>
        <taxon>Gammaproteobacteria</taxon>
        <taxon>Vibrionales</taxon>
        <taxon>Vibrionaceae</taxon>
        <taxon>Veronia</taxon>
    </lineage>
</organism>
<comment type="caution">
    <text evidence="1">The sequence shown here is derived from an EMBL/GenBank/DDBJ whole genome shotgun (WGS) entry which is preliminary data.</text>
</comment>
<gene>
    <name evidence="1" type="ORF">CS022_22750</name>
</gene>
<keyword evidence="2" id="KW-1185">Reference proteome</keyword>
<sequence>MEVVTLNYPIEVEGELLSQVTLRRPKARDLKHMETAKGGEIAKSMGLIAHLAELPPHAIEELDASDFQAISEVVAGFLSASAPVTTSSASSPI</sequence>
<dbReference type="AlphaFoldDB" id="A0A4Q0YIS7"/>
<dbReference type="Pfam" id="PF10109">
    <property type="entry name" value="Phage_TAC_7"/>
    <property type="match status" value="1"/>
</dbReference>
<reference evidence="1 2" key="1">
    <citation type="submission" date="2017-10" db="EMBL/GenBank/DDBJ databases">
        <title>Nyctiphanis sp. nov., isolated from the stomach of the euphausiid Nyctiphanes simplex (Hansen, 1911) in the Gulf of California.</title>
        <authorList>
            <person name="Gomez-Gil B."/>
            <person name="Aguilar-Mendez M."/>
            <person name="Lopez-Cortes A."/>
            <person name="Gomez-Gutierrez J."/>
            <person name="Roque A."/>
            <person name="Lang E."/>
            <person name="Gonzalez-Castillo A."/>
        </authorList>
    </citation>
    <scope>NUCLEOTIDE SEQUENCE [LARGE SCALE GENOMIC DNA]</scope>
    <source>
        <strain evidence="1 2">CAIM 600</strain>
    </source>
</reference>
<dbReference type="Proteomes" id="UP000290287">
    <property type="component" value="Unassembled WGS sequence"/>
</dbReference>
<accession>A0A4Q0YIS7</accession>
<dbReference type="InterPro" id="IPR019289">
    <property type="entry name" value="Phage_tail_E/E"/>
</dbReference>
<name>A0A4Q0YIS7_9GAMM</name>
<protein>
    <recommendedName>
        <fullName evidence="3">Phage tail assembly protein</fullName>
    </recommendedName>
</protein>
<proteinExistence type="predicted"/>
<evidence type="ECO:0000313" key="1">
    <source>
        <dbReference type="EMBL" id="RXJ70602.1"/>
    </source>
</evidence>
<dbReference type="RefSeq" id="WP_129124163.1">
    <property type="nucleotide sequence ID" value="NZ_PEIB01000046.1"/>
</dbReference>
<dbReference type="OrthoDB" id="7870527at2"/>
<evidence type="ECO:0008006" key="3">
    <source>
        <dbReference type="Google" id="ProtNLM"/>
    </source>
</evidence>